<gene>
    <name evidence="4" type="ORF">CF651_28400</name>
</gene>
<comment type="similarity">
    <text evidence="1">Belongs to the sulfatase family.</text>
</comment>
<dbReference type="PANTHER" id="PTHR42693">
    <property type="entry name" value="ARYLSULFATASE FAMILY MEMBER"/>
    <property type="match status" value="1"/>
</dbReference>
<evidence type="ECO:0000313" key="4">
    <source>
        <dbReference type="EMBL" id="OXM82986.1"/>
    </source>
</evidence>
<accession>A0A229UHW7</accession>
<comment type="caution">
    <text evidence="4">The sequence shown here is derived from an EMBL/GenBank/DDBJ whole genome shotgun (WGS) entry which is preliminary data.</text>
</comment>
<evidence type="ECO:0000259" key="3">
    <source>
        <dbReference type="Pfam" id="PF00884"/>
    </source>
</evidence>
<protein>
    <submittedName>
        <fullName evidence="4">Arylsulfatase</fullName>
    </submittedName>
</protein>
<proteinExistence type="inferred from homology"/>
<keyword evidence="5" id="KW-1185">Reference proteome</keyword>
<keyword evidence="2" id="KW-0378">Hydrolase</keyword>
<dbReference type="CDD" id="cd16035">
    <property type="entry name" value="sulfatase_like"/>
    <property type="match status" value="1"/>
</dbReference>
<dbReference type="Gene3D" id="3.40.720.10">
    <property type="entry name" value="Alkaline Phosphatase, subunit A"/>
    <property type="match status" value="1"/>
</dbReference>
<dbReference type="EMBL" id="NMQW01000053">
    <property type="protein sequence ID" value="OXM82986.1"/>
    <property type="molecule type" value="Genomic_DNA"/>
</dbReference>
<dbReference type="InterPro" id="IPR000917">
    <property type="entry name" value="Sulfatase_N"/>
</dbReference>
<reference evidence="4 5" key="1">
    <citation type="submission" date="2017-07" db="EMBL/GenBank/DDBJ databases">
        <title>Genome sequencing and assembly of Paenibacillus rigui.</title>
        <authorList>
            <person name="Mayilraj S."/>
        </authorList>
    </citation>
    <scope>NUCLEOTIDE SEQUENCE [LARGE SCALE GENOMIC DNA]</scope>
    <source>
        <strain evidence="4 5">JCM 16352</strain>
    </source>
</reference>
<sequence>MRSPFRRRPNILLVLVDEERYPPVYETSALRAWRQKHLLAHEWLRHNGMEFHRHYTGSVACCPSRATLLTGQYPSLHGVTQTSFPGKDAASPDIYWLDPNTVPTLGDYFRAGGYQTYYYGKWHVSHADIGIPGTHDAFPSYDPSTGFPDQNKESIYIHADRLEAYGFHGWVGPEPHGVKPHNSGSSAAIGLAGRDQIYAAEAAAQIESLDRQYKRAPGEDFPPWLIVCSFVNPHDIALFGEISRRSPLFRFEVERTVPDIPPPPTLSETLLAKPRCQRSYREIYPLAFQPTANTTFYRQLYYQLQKNVDRQMLQVLHRLQASSFYEDTIVVFTSDHGELLGAHGGLHQKWYCAYEENIRVPLIIHNPKLFPSPASAELPTSHVDLLPTLLGLAGIDQVQARMRLKTDHTEVHPLVGRDLSPLMLDQDTVVREEPIYFMTDDDPTRNESQVGIWGMPYQPVVQPNRIETVIARLSADGKRALWKYSRYFERLEPRPHPNDPKVTDEYELYNLSEDASERVNLARPELATEASRQAQAELAVLLEEQRRRKRLMPSTQNTPRGI</sequence>
<dbReference type="SUPFAM" id="SSF53649">
    <property type="entry name" value="Alkaline phosphatase-like"/>
    <property type="match status" value="1"/>
</dbReference>
<dbReference type="Pfam" id="PF00884">
    <property type="entry name" value="Sulfatase"/>
    <property type="match status" value="1"/>
</dbReference>
<dbReference type="PANTHER" id="PTHR42693:SF53">
    <property type="entry name" value="ENDO-4-O-SULFATASE"/>
    <property type="match status" value="1"/>
</dbReference>
<dbReference type="Proteomes" id="UP000215509">
    <property type="component" value="Unassembled WGS sequence"/>
</dbReference>
<dbReference type="OrthoDB" id="9762324at2"/>
<evidence type="ECO:0000313" key="5">
    <source>
        <dbReference type="Proteomes" id="UP000215509"/>
    </source>
</evidence>
<evidence type="ECO:0000256" key="2">
    <source>
        <dbReference type="ARBA" id="ARBA00022801"/>
    </source>
</evidence>
<dbReference type="GO" id="GO:0004065">
    <property type="term" value="F:arylsulfatase activity"/>
    <property type="evidence" value="ECO:0007669"/>
    <property type="project" value="TreeGrafter"/>
</dbReference>
<dbReference type="AlphaFoldDB" id="A0A229UHW7"/>
<organism evidence="4 5">
    <name type="scientific">Paenibacillus rigui</name>
    <dbReference type="NCBI Taxonomy" id="554312"/>
    <lineage>
        <taxon>Bacteria</taxon>
        <taxon>Bacillati</taxon>
        <taxon>Bacillota</taxon>
        <taxon>Bacilli</taxon>
        <taxon>Bacillales</taxon>
        <taxon>Paenibacillaceae</taxon>
        <taxon>Paenibacillus</taxon>
    </lineage>
</organism>
<evidence type="ECO:0000256" key="1">
    <source>
        <dbReference type="ARBA" id="ARBA00008779"/>
    </source>
</evidence>
<dbReference type="InterPro" id="IPR017850">
    <property type="entry name" value="Alkaline_phosphatase_core_sf"/>
</dbReference>
<dbReference type="InterPro" id="IPR050738">
    <property type="entry name" value="Sulfatase"/>
</dbReference>
<name>A0A229UHW7_9BACL</name>
<feature type="domain" description="Sulfatase N-terminal" evidence="3">
    <location>
        <begin position="9"/>
        <end position="395"/>
    </location>
</feature>